<dbReference type="EMBL" id="JAWDJR010000004">
    <property type="protein sequence ID" value="KAK9976650.1"/>
    <property type="molecule type" value="Genomic_DNA"/>
</dbReference>
<sequence length="200" mass="22461">MVVKILHKEQDEEDEAILSPDSESEISDADDLDYVPQCQSGVVGVHPALQDEEDSSDDIEDLSDESSEEETQTQSNRMSKNGFYWSKYPPAHGRTRSYNILRSCPGPAPGSTANSPKDAWDMFISDNIIEEVLKCTNLEGRRAAAAKWKEWRSIDKEEFMAFIGLTILAGGDKSRDVALRELFLDPLQNPMFKATMGLRR</sequence>
<comment type="caution">
    <text evidence="3">The sequence shown here is derived from an EMBL/GenBank/DDBJ whole genome shotgun (WGS) entry which is preliminary data.</text>
</comment>
<gene>
    <name evidence="3" type="ORF">ABG768_021855</name>
</gene>
<evidence type="ECO:0000259" key="2">
    <source>
        <dbReference type="Pfam" id="PF13843"/>
    </source>
</evidence>
<organism evidence="3 4">
    <name type="scientific">Culter alburnus</name>
    <name type="common">Topmouth culter</name>
    <dbReference type="NCBI Taxonomy" id="194366"/>
    <lineage>
        <taxon>Eukaryota</taxon>
        <taxon>Metazoa</taxon>
        <taxon>Chordata</taxon>
        <taxon>Craniata</taxon>
        <taxon>Vertebrata</taxon>
        <taxon>Euteleostomi</taxon>
        <taxon>Actinopterygii</taxon>
        <taxon>Neopterygii</taxon>
        <taxon>Teleostei</taxon>
        <taxon>Ostariophysi</taxon>
        <taxon>Cypriniformes</taxon>
        <taxon>Xenocyprididae</taxon>
        <taxon>Xenocypridinae</taxon>
        <taxon>Culter</taxon>
    </lineage>
</organism>
<dbReference type="InterPro" id="IPR029526">
    <property type="entry name" value="PGBD"/>
</dbReference>
<dbReference type="Pfam" id="PF13843">
    <property type="entry name" value="DDE_Tnp_1_7"/>
    <property type="match status" value="1"/>
</dbReference>
<feature type="compositionally biased region" description="Acidic residues" evidence="1">
    <location>
        <begin position="50"/>
        <end position="71"/>
    </location>
</feature>
<evidence type="ECO:0000313" key="3">
    <source>
        <dbReference type="EMBL" id="KAK9976650.1"/>
    </source>
</evidence>
<feature type="region of interest" description="Disordered" evidence="1">
    <location>
        <begin position="1"/>
        <end position="82"/>
    </location>
</feature>
<feature type="compositionally biased region" description="Acidic residues" evidence="1">
    <location>
        <begin position="11"/>
        <end position="33"/>
    </location>
</feature>
<name>A0AAW2AX47_CULAL</name>
<dbReference type="AlphaFoldDB" id="A0AAW2AX47"/>
<protein>
    <recommendedName>
        <fullName evidence="2">PiggyBac transposable element-derived protein domain-containing protein</fullName>
    </recommendedName>
</protein>
<feature type="domain" description="PiggyBac transposable element-derived protein" evidence="2">
    <location>
        <begin position="115"/>
        <end position="200"/>
    </location>
</feature>
<accession>A0AAW2AX47</accession>
<evidence type="ECO:0000313" key="4">
    <source>
        <dbReference type="Proteomes" id="UP001479290"/>
    </source>
</evidence>
<dbReference type="Proteomes" id="UP001479290">
    <property type="component" value="Unassembled WGS sequence"/>
</dbReference>
<evidence type="ECO:0000256" key="1">
    <source>
        <dbReference type="SAM" id="MobiDB-lite"/>
    </source>
</evidence>
<reference evidence="3 4" key="1">
    <citation type="submission" date="2024-05" db="EMBL/GenBank/DDBJ databases">
        <title>A high-quality chromosomal-level genome assembly of Topmouth culter (Culter alburnus).</title>
        <authorList>
            <person name="Zhao H."/>
        </authorList>
    </citation>
    <scope>NUCLEOTIDE SEQUENCE [LARGE SCALE GENOMIC DNA]</scope>
    <source>
        <strain evidence="3">CATC2023</strain>
        <tissue evidence="3">Muscle</tissue>
    </source>
</reference>
<keyword evidence="4" id="KW-1185">Reference proteome</keyword>
<feature type="compositionally biased region" description="Basic and acidic residues" evidence="1">
    <location>
        <begin position="1"/>
        <end position="10"/>
    </location>
</feature>
<proteinExistence type="predicted"/>